<sequence>MSILNVLLSPDRLLVAVDTLTEDSATGMRSTGANLLLIPHHNAVLATRGSMCFFLDVYDLCLQASLRADFSISRLASEIGPMMDNLWPKHAKAAEKTGQQRNQVKTKIVFGGWSQTERRMVATAYAKHASTTPTLVHPLIESLSSPKEPLRGKAQSFDPSDVLGASVLQARYLNSKHGHQVAGGSVLVAQLRERESRVNEWKFVQPDLMRENIA</sequence>
<name>A0ABY9YP94_9GAMM</name>
<dbReference type="EMBL" id="CP115541">
    <property type="protein sequence ID" value="WNH52686.1"/>
    <property type="molecule type" value="Genomic_DNA"/>
</dbReference>
<evidence type="ECO:0000313" key="2">
    <source>
        <dbReference type="Proteomes" id="UP001302072"/>
    </source>
</evidence>
<dbReference type="Proteomes" id="UP001302072">
    <property type="component" value="Chromosome"/>
</dbReference>
<gene>
    <name evidence="1" type="ORF">PDM29_20615</name>
</gene>
<reference evidence="1 2" key="1">
    <citation type="submission" date="2022-12" db="EMBL/GenBank/DDBJ databases">
        <title>Two new species, Stenotrophomonas aracearum and Stenotrophomonas oahuensis, isolated from Anthurium (Araceae family) in Hawaii.</title>
        <authorList>
            <person name="Chunag S.C."/>
            <person name="Dobhal S."/>
            <person name="Alvarez A."/>
            <person name="Arif M."/>
        </authorList>
    </citation>
    <scope>NUCLEOTIDE SEQUENCE [LARGE SCALE GENOMIC DNA]</scope>
    <source>
        <strain evidence="1 2">A5586</strain>
    </source>
</reference>
<evidence type="ECO:0000313" key="1">
    <source>
        <dbReference type="EMBL" id="WNH52686.1"/>
    </source>
</evidence>
<proteinExistence type="predicted"/>
<keyword evidence="2" id="KW-1185">Reference proteome</keyword>
<organism evidence="1 2">
    <name type="scientific">Stenotrophomonas oahuensis</name>
    <dbReference type="NCBI Taxonomy" id="3003271"/>
    <lineage>
        <taxon>Bacteria</taxon>
        <taxon>Pseudomonadati</taxon>
        <taxon>Pseudomonadota</taxon>
        <taxon>Gammaproteobacteria</taxon>
        <taxon>Lysobacterales</taxon>
        <taxon>Lysobacteraceae</taxon>
        <taxon>Stenotrophomonas</taxon>
    </lineage>
</organism>
<accession>A0ABY9YP94</accession>
<protein>
    <submittedName>
        <fullName evidence="1">Uncharacterized protein</fullName>
    </submittedName>
</protein>
<dbReference type="RefSeq" id="WP_311191875.1">
    <property type="nucleotide sequence ID" value="NZ_CP115541.1"/>
</dbReference>